<organism evidence="2 3">
    <name type="scientific">Exidia glandulosa HHB12029</name>
    <dbReference type="NCBI Taxonomy" id="1314781"/>
    <lineage>
        <taxon>Eukaryota</taxon>
        <taxon>Fungi</taxon>
        <taxon>Dikarya</taxon>
        <taxon>Basidiomycota</taxon>
        <taxon>Agaricomycotina</taxon>
        <taxon>Agaricomycetes</taxon>
        <taxon>Auriculariales</taxon>
        <taxon>Exidiaceae</taxon>
        <taxon>Exidia</taxon>
    </lineage>
</organism>
<evidence type="ECO:0000313" key="3">
    <source>
        <dbReference type="Proteomes" id="UP000077266"/>
    </source>
</evidence>
<accession>A0A165F0V2</accession>
<name>A0A165F0V2_EXIGL</name>
<proteinExistence type="predicted"/>
<reference evidence="2 3" key="1">
    <citation type="journal article" date="2016" name="Mol. Biol. Evol.">
        <title>Comparative Genomics of Early-Diverging Mushroom-Forming Fungi Provides Insights into the Origins of Lignocellulose Decay Capabilities.</title>
        <authorList>
            <person name="Nagy L.G."/>
            <person name="Riley R."/>
            <person name="Tritt A."/>
            <person name="Adam C."/>
            <person name="Daum C."/>
            <person name="Floudas D."/>
            <person name="Sun H."/>
            <person name="Yadav J.S."/>
            <person name="Pangilinan J."/>
            <person name="Larsson K.H."/>
            <person name="Matsuura K."/>
            <person name="Barry K."/>
            <person name="Labutti K."/>
            <person name="Kuo R."/>
            <person name="Ohm R.A."/>
            <person name="Bhattacharya S.S."/>
            <person name="Shirouzu T."/>
            <person name="Yoshinaga Y."/>
            <person name="Martin F.M."/>
            <person name="Grigoriev I.V."/>
            <person name="Hibbett D.S."/>
        </authorList>
    </citation>
    <scope>NUCLEOTIDE SEQUENCE [LARGE SCALE GENOMIC DNA]</scope>
    <source>
        <strain evidence="2 3">HHB12029</strain>
    </source>
</reference>
<dbReference type="OrthoDB" id="2893144at2759"/>
<dbReference type="EMBL" id="KV426107">
    <property type="protein sequence ID" value="KZV88118.1"/>
    <property type="molecule type" value="Genomic_DNA"/>
</dbReference>
<feature type="coiled-coil region" evidence="1">
    <location>
        <begin position="325"/>
        <end position="357"/>
    </location>
</feature>
<evidence type="ECO:0000313" key="2">
    <source>
        <dbReference type="EMBL" id="KZV88118.1"/>
    </source>
</evidence>
<protein>
    <submittedName>
        <fullName evidence="2">Uncharacterized protein</fullName>
    </submittedName>
</protein>
<gene>
    <name evidence="2" type="ORF">EXIGLDRAFT_839464</name>
</gene>
<dbReference type="InParanoid" id="A0A165F0V2"/>
<sequence length="362" mass="40528">MLNALANFVLNVALFFSKTTRDEKTVDPLLTLKMKVATHPIELLVSTSTYKESIPKALDALYKAISVHDVNHYPDVLQCRVTSVLHYRHRTKAHERIIVRYTFSEGGKIDVRFASLDRYVDLRAARRKPSTPELTDSSSPQPRYDELRIADTIASLGEGNYKLVRELKVPAASALHILDAIIIAKVVGDYAHQYSGLSHMCMWYATVLFLLLREHAGASATLREEPFLKRAGHWGRIPLVDPATGRLTLSSNQNEAAFRNAMEKEYSKGGKTQVEMAKHQTEMQESFELTKKDSLAILRPLVTAGLQEEHARFRTKTEECRAFLRAAAESKQKDAELAKKDAELAELRAELAALRASAPATA</sequence>
<dbReference type="Proteomes" id="UP000077266">
    <property type="component" value="Unassembled WGS sequence"/>
</dbReference>
<evidence type="ECO:0000256" key="1">
    <source>
        <dbReference type="SAM" id="Coils"/>
    </source>
</evidence>
<dbReference type="AlphaFoldDB" id="A0A165F0V2"/>
<keyword evidence="3" id="KW-1185">Reference proteome</keyword>
<keyword evidence="1" id="KW-0175">Coiled coil</keyword>